<evidence type="ECO:0000256" key="15">
    <source>
        <dbReference type="RuleBase" id="RU000456"/>
    </source>
</evidence>
<dbReference type="PANTHER" id="PTHR22888">
    <property type="entry name" value="CYTOCHROME C OXIDASE, SUBUNIT II"/>
    <property type="match status" value="1"/>
</dbReference>
<keyword evidence="6 15" id="KW-0812">Transmembrane</keyword>
<dbReference type="Gene3D" id="2.60.40.420">
    <property type="entry name" value="Cupredoxins - blue copper proteins"/>
    <property type="match status" value="1"/>
</dbReference>
<evidence type="ECO:0000256" key="16">
    <source>
        <dbReference type="RuleBase" id="RU004024"/>
    </source>
</evidence>
<evidence type="ECO:0000256" key="13">
    <source>
        <dbReference type="ARBA" id="ARBA00023288"/>
    </source>
</evidence>
<evidence type="ECO:0000256" key="11">
    <source>
        <dbReference type="ARBA" id="ARBA00023136"/>
    </source>
</evidence>
<dbReference type="PROSITE" id="PS51257">
    <property type="entry name" value="PROKAR_LIPOPROTEIN"/>
    <property type="match status" value="1"/>
</dbReference>
<comment type="cofactor">
    <cofactor evidence="16">
        <name>Cu cation</name>
        <dbReference type="ChEBI" id="CHEBI:23378"/>
    </cofactor>
    <text evidence="16">Binds a copper A center.</text>
</comment>
<evidence type="ECO:0000256" key="6">
    <source>
        <dbReference type="ARBA" id="ARBA00022692"/>
    </source>
</evidence>
<keyword evidence="5 14" id="KW-0679">Respiratory chain</keyword>
<comment type="function">
    <text evidence="14">Catalyzes quinol oxidation with the concomitant reduction of oxygen to water. Subunit II transfers the electrons from a quinol to the binuclear center of the catalytic subunit I.</text>
</comment>
<dbReference type="InterPro" id="IPR034227">
    <property type="entry name" value="CuRO_UO_II"/>
</dbReference>
<evidence type="ECO:0000256" key="9">
    <source>
        <dbReference type="ARBA" id="ARBA00022989"/>
    </source>
</evidence>
<dbReference type="GO" id="GO:0009486">
    <property type="term" value="F:cytochrome bo3 ubiquinol oxidase activity"/>
    <property type="evidence" value="ECO:0007669"/>
    <property type="project" value="InterPro"/>
</dbReference>
<feature type="domain" description="Cytochrome oxidase subunit II transmembrane region profile" evidence="19">
    <location>
        <begin position="22"/>
        <end position="120"/>
    </location>
</feature>
<accession>A0AAV4LEZ0</accession>
<feature type="transmembrane region" description="Helical" evidence="17">
    <location>
        <begin position="89"/>
        <end position="107"/>
    </location>
</feature>
<keyword evidence="7" id="KW-0732">Signal</keyword>
<keyword evidence="13" id="KW-0449">Lipoprotein</keyword>
<dbReference type="InterPro" id="IPR036257">
    <property type="entry name" value="Cyt_c_oxidase_su2_TM_sf"/>
</dbReference>
<protein>
    <recommendedName>
        <fullName evidence="14">Quinol oxidase subunit 2</fullName>
        <ecNumber evidence="14">1.10.3.-</ecNumber>
    </recommendedName>
</protein>
<keyword evidence="12" id="KW-0564">Palmitate</keyword>
<keyword evidence="21" id="KW-1185">Reference proteome</keyword>
<evidence type="ECO:0000313" key="20">
    <source>
        <dbReference type="EMBL" id="GIM46390.1"/>
    </source>
</evidence>
<dbReference type="InterPro" id="IPR011759">
    <property type="entry name" value="Cyt_c_oxidase_su2_TM_dom"/>
</dbReference>
<name>A0AAV4LEZ0_9BACL</name>
<keyword evidence="4 14" id="KW-1003">Cell membrane</keyword>
<dbReference type="PANTHER" id="PTHR22888:SF18">
    <property type="entry name" value="CYTOCHROME BO(3) UBIQUINOL OXIDASE SUBUNIT 2"/>
    <property type="match status" value="1"/>
</dbReference>
<dbReference type="GO" id="GO:0005886">
    <property type="term" value="C:plasma membrane"/>
    <property type="evidence" value="ECO:0007669"/>
    <property type="project" value="UniProtKB-SubCell"/>
</dbReference>
<evidence type="ECO:0000259" key="19">
    <source>
        <dbReference type="PROSITE" id="PS50999"/>
    </source>
</evidence>
<dbReference type="CDD" id="cd04212">
    <property type="entry name" value="CuRO_UO_II"/>
    <property type="match status" value="1"/>
</dbReference>
<keyword evidence="3 14" id="KW-0813">Transport</keyword>
<dbReference type="PROSITE" id="PS50857">
    <property type="entry name" value="COX2_CUA"/>
    <property type="match status" value="1"/>
</dbReference>
<keyword evidence="16" id="KW-0186">Copper</keyword>
<dbReference type="Proteomes" id="UP001057291">
    <property type="component" value="Unassembled WGS sequence"/>
</dbReference>
<evidence type="ECO:0000259" key="18">
    <source>
        <dbReference type="PROSITE" id="PS50857"/>
    </source>
</evidence>
<dbReference type="PIRSF" id="PIRSF000292">
    <property type="entry name" value="Ubi_od_II"/>
    <property type="match status" value="1"/>
</dbReference>
<evidence type="ECO:0000256" key="17">
    <source>
        <dbReference type="SAM" id="Phobius"/>
    </source>
</evidence>
<dbReference type="AlphaFoldDB" id="A0AAV4LEZ0"/>
<dbReference type="GO" id="GO:0016682">
    <property type="term" value="F:oxidoreductase activity, acting on diphenols and related substances as donors, oxygen as acceptor"/>
    <property type="evidence" value="ECO:0007669"/>
    <property type="project" value="InterPro"/>
</dbReference>
<evidence type="ECO:0000256" key="5">
    <source>
        <dbReference type="ARBA" id="ARBA00022660"/>
    </source>
</evidence>
<evidence type="ECO:0000256" key="4">
    <source>
        <dbReference type="ARBA" id="ARBA00022475"/>
    </source>
</evidence>
<evidence type="ECO:0000256" key="12">
    <source>
        <dbReference type="ARBA" id="ARBA00023139"/>
    </source>
</evidence>
<dbReference type="InterPro" id="IPR008972">
    <property type="entry name" value="Cupredoxin"/>
</dbReference>
<dbReference type="Pfam" id="PF02790">
    <property type="entry name" value="COX2_TM"/>
    <property type="match status" value="1"/>
</dbReference>
<keyword evidence="10 14" id="KW-0560">Oxidoreductase</keyword>
<dbReference type="GO" id="GO:0042773">
    <property type="term" value="P:ATP synthesis coupled electron transport"/>
    <property type="evidence" value="ECO:0007669"/>
    <property type="project" value="TreeGrafter"/>
</dbReference>
<dbReference type="EC" id="1.10.3.-" evidence="14"/>
<evidence type="ECO:0000256" key="1">
    <source>
        <dbReference type="ARBA" id="ARBA00004651"/>
    </source>
</evidence>
<dbReference type="EMBL" id="BOQE01000001">
    <property type="protein sequence ID" value="GIM46390.1"/>
    <property type="molecule type" value="Genomic_DNA"/>
</dbReference>
<dbReference type="SUPFAM" id="SSF49503">
    <property type="entry name" value="Cupredoxins"/>
    <property type="match status" value="1"/>
</dbReference>
<comment type="caution">
    <text evidence="20">The sequence shown here is derived from an EMBL/GenBank/DDBJ whole genome shotgun (WGS) entry which is preliminary data.</text>
</comment>
<feature type="transmembrane region" description="Helical" evidence="17">
    <location>
        <begin position="44"/>
        <end position="68"/>
    </location>
</feature>
<sequence length="315" mass="35348">MKRLQHVATLSVIAVMTALFISGCGPEYMVLHPAGPVARTEFDLIVLSTILVAIVIIPVMAILAYIVYRYRDVPGNKAPYMPEWADSKVLEVIWWRIPIVIIVLLAVPTAKTTFALTKPPVQDVKPVTIQVTSLNWKWLFTYPDQKVATVNYVEIPAGVPVQFVLTSDSPMNSFWVPQLGGQEYTMPGMAMRLWLQADKPGEYFGSGASFTGEGFAHMRFKVVAKPQSEFNAWVEQAKQTSPALTKDGYEKLKQPNVLNNTLTYSSYPQGLFEEIVDKNGGIYMNHDFMGNKQKDQSGNMNHDMQNHQMLESMSH</sequence>
<reference evidence="20" key="1">
    <citation type="journal article" date="2023" name="Int. J. Syst. Evol. Microbiol.">
        <title>Collibacillus ludicampi gen. nov., sp. nov., a new soil bacterium of the family Alicyclobacillaceae.</title>
        <authorList>
            <person name="Jojima T."/>
            <person name="Ioku Y."/>
            <person name="Fukuta Y."/>
            <person name="Shirasaka N."/>
            <person name="Matsumura Y."/>
            <person name="Mori M."/>
        </authorList>
    </citation>
    <scope>NUCLEOTIDE SEQUENCE</scope>
    <source>
        <strain evidence="20">TP075</strain>
    </source>
</reference>
<evidence type="ECO:0000256" key="7">
    <source>
        <dbReference type="ARBA" id="ARBA00022729"/>
    </source>
</evidence>
<dbReference type="PROSITE" id="PS50999">
    <property type="entry name" value="COX2_TM"/>
    <property type="match status" value="1"/>
</dbReference>
<comment type="subcellular location">
    <subcellularLocation>
        <location evidence="1 15">Cell membrane</location>
        <topology evidence="1 15">Multi-pass membrane protein</topology>
    </subcellularLocation>
</comment>
<evidence type="ECO:0000256" key="8">
    <source>
        <dbReference type="ARBA" id="ARBA00022982"/>
    </source>
</evidence>
<comment type="catalytic activity">
    <reaction evidence="14">
        <text>2 a quinol + O2 = 2 a quinone + 2 H2O</text>
        <dbReference type="Rhea" id="RHEA:55376"/>
        <dbReference type="ChEBI" id="CHEBI:15377"/>
        <dbReference type="ChEBI" id="CHEBI:15379"/>
        <dbReference type="ChEBI" id="CHEBI:24646"/>
        <dbReference type="ChEBI" id="CHEBI:132124"/>
    </reaction>
</comment>
<organism evidence="20 21">
    <name type="scientific">Collibacillus ludicampi</name>
    <dbReference type="NCBI Taxonomy" id="2771369"/>
    <lineage>
        <taxon>Bacteria</taxon>
        <taxon>Bacillati</taxon>
        <taxon>Bacillota</taxon>
        <taxon>Bacilli</taxon>
        <taxon>Bacillales</taxon>
        <taxon>Alicyclobacillaceae</taxon>
        <taxon>Collibacillus</taxon>
    </lineage>
</organism>
<dbReference type="InterPro" id="IPR006333">
    <property type="entry name" value="Cyt_o_ubiquinol_oxidase_su2"/>
</dbReference>
<comment type="similarity">
    <text evidence="2 14 15">Belongs to the cytochrome c oxidase subunit 2 family.</text>
</comment>
<dbReference type="GO" id="GO:0005507">
    <property type="term" value="F:copper ion binding"/>
    <property type="evidence" value="ECO:0007669"/>
    <property type="project" value="InterPro"/>
</dbReference>
<evidence type="ECO:0000256" key="2">
    <source>
        <dbReference type="ARBA" id="ARBA00007866"/>
    </source>
</evidence>
<evidence type="ECO:0000313" key="21">
    <source>
        <dbReference type="Proteomes" id="UP001057291"/>
    </source>
</evidence>
<gene>
    <name evidence="20" type="primary">qoxA_2</name>
    <name evidence="20" type="ORF">DNHGIG_19390</name>
</gene>
<comment type="catalytic activity">
    <reaction evidence="16">
        <text>4 Fe(II)-[cytochrome c] + O2 + 8 H(+)(in) = 4 Fe(III)-[cytochrome c] + 2 H2O + 4 H(+)(out)</text>
        <dbReference type="Rhea" id="RHEA:11436"/>
        <dbReference type="Rhea" id="RHEA-COMP:10350"/>
        <dbReference type="Rhea" id="RHEA-COMP:14399"/>
        <dbReference type="ChEBI" id="CHEBI:15377"/>
        <dbReference type="ChEBI" id="CHEBI:15378"/>
        <dbReference type="ChEBI" id="CHEBI:15379"/>
        <dbReference type="ChEBI" id="CHEBI:29033"/>
        <dbReference type="ChEBI" id="CHEBI:29034"/>
        <dbReference type="EC" id="7.1.1.9"/>
    </reaction>
</comment>
<keyword evidence="9 17" id="KW-1133">Transmembrane helix</keyword>
<evidence type="ECO:0000256" key="3">
    <source>
        <dbReference type="ARBA" id="ARBA00022448"/>
    </source>
</evidence>
<feature type="domain" description="Cytochrome oxidase subunit II copper A binding" evidence="18">
    <location>
        <begin position="124"/>
        <end position="236"/>
    </location>
</feature>
<dbReference type="InterPro" id="IPR045187">
    <property type="entry name" value="CcO_II"/>
</dbReference>
<dbReference type="SUPFAM" id="SSF81464">
    <property type="entry name" value="Cytochrome c oxidase subunit II-like, transmembrane region"/>
    <property type="match status" value="1"/>
</dbReference>
<evidence type="ECO:0000256" key="14">
    <source>
        <dbReference type="PIRNR" id="PIRNR000292"/>
    </source>
</evidence>
<proteinExistence type="inferred from homology"/>
<evidence type="ECO:0000256" key="10">
    <source>
        <dbReference type="ARBA" id="ARBA00023002"/>
    </source>
</evidence>
<dbReference type="GO" id="GO:0004129">
    <property type="term" value="F:cytochrome-c oxidase activity"/>
    <property type="evidence" value="ECO:0007669"/>
    <property type="project" value="UniProtKB-UniRule"/>
</dbReference>
<dbReference type="Gene3D" id="1.10.287.90">
    <property type="match status" value="1"/>
</dbReference>
<keyword evidence="16" id="KW-0479">Metal-binding</keyword>
<dbReference type="Pfam" id="PF06481">
    <property type="entry name" value="COX_ARM"/>
    <property type="match status" value="1"/>
</dbReference>
<dbReference type="RefSeq" id="WP_282199499.1">
    <property type="nucleotide sequence ID" value="NZ_BOQE01000001.1"/>
</dbReference>
<keyword evidence="11 14" id="KW-0472">Membrane</keyword>
<dbReference type="Pfam" id="PF00116">
    <property type="entry name" value="COX2"/>
    <property type="match status" value="1"/>
</dbReference>
<comment type="function">
    <text evidence="16">Subunits I and II form the functional core of the enzyme complex. Electrons originating in cytochrome c are transferred via heme a and Cu(A) to the binuclear center formed by heme a3 and Cu(B).</text>
</comment>
<dbReference type="InterPro" id="IPR002429">
    <property type="entry name" value="CcO_II-like_C"/>
</dbReference>
<keyword evidence="8 14" id="KW-0249">Electron transport</keyword>
<dbReference type="InterPro" id="IPR010514">
    <property type="entry name" value="COX_ARM"/>
</dbReference>